<reference evidence="4" key="1">
    <citation type="journal article" date="2019" name="Nat. Commun.">
        <title>The genome of broomcorn millet.</title>
        <authorList>
            <person name="Zou C."/>
            <person name="Miki D."/>
            <person name="Li D."/>
            <person name="Tang Q."/>
            <person name="Xiao L."/>
            <person name="Rajput S."/>
            <person name="Deng P."/>
            <person name="Jia W."/>
            <person name="Huang R."/>
            <person name="Zhang M."/>
            <person name="Sun Y."/>
            <person name="Hu J."/>
            <person name="Fu X."/>
            <person name="Schnable P.S."/>
            <person name="Li F."/>
            <person name="Zhang H."/>
            <person name="Feng B."/>
            <person name="Zhu X."/>
            <person name="Liu R."/>
            <person name="Schnable J.C."/>
            <person name="Zhu J.-K."/>
            <person name="Zhang H."/>
        </authorList>
    </citation>
    <scope>NUCLEOTIDE SEQUENCE [LARGE SCALE GENOMIC DNA]</scope>
</reference>
<evidence type="ECO:0000259" key="2">
    <source>
        <dbReference type="Pfam" id="PF12937"/>
    </source>
</evidence>
<evidence type="ECO:0000256" key="1">
    <source>
        <dbReference type="SAM" id="MobiDB-lite"/>
    </source>
</evidence>
<sequence>MPETKRQEPGLGFAGFGGGWRLGAQRPRSDPATGGSAREGGAGIRRRPRPSAGALRRLVASSFTPRRFELQFASTKPPSRKLPRKMEDVGDAEPAQATLARNWSELPLDALALVFTKLGVVEVLMGAGLVCHSWLDTAKVPYLWRYLDMGHNNVVEVKRRSGGRHVLGAMAKELWTVPAASWRCS</sequence>
<gene>
    <name evidence="3" type="ORF">C2845_PM14G04130</name>
</gene>
<dbReference type="EMBL" id="PQIB02000016">
    <property type="protein sequence ID" value="RLM61952.1"/>
    <property type="molecule type" value="Genomic_DNA"/>
</dbReference>
<name>A0A3L6PTA0_PANMI</name>
<evidence type="ECO:0000313" key="4">
    <source>
        <dbReference type="Proteomes" id="UP000275267"/>
    </source>
</evidence>
<dbReference type="Pfam" id="PF12937">
    <property type="entry name" value="F-box-like"/>
    <property type="match status" value="1"/>
</dbReference>
<keyword evidence="4" id="KW-1185">Reference proteome</keyword>
<proteinExistence type="predicted"/>
<evidence type="ECO:0000313" key="3">
    <source>
        <dbReference type="EMBL" id="RLM61952.1"/>
    </source>
</evidence>
<feature type="compositionally biased region" description="Gly residues" evidence="1">
    <location>
        <begin position="12"/>
        <end position="21"/>
    </location>
</feature>
<dbReference type="SUPFAM" id="SSF81383">
    <property type="entry name" value="F-box domain"/>
    <property type="match status" value="1"/>
</dbReference>
<accession>A0A3L6PTA0</accession>
<dbReference type="InterPro" id="IPR036047">
    <property type="entry name" value="F-box-like_dom_sf"/>
</dbReference>
<organism evidence="3 4">
    <name type="scientific">Panicum miliaceum</name>
    <name type="common">Proso millet</name>
    <name type="synonym">Broomcorn millet</name>
    <dbReference type="NCBI Taxonomy" id="4540"/>
    <lineage>
        <taxon>Eukaryota</taxon>
        <taxon>Viridiplantae</taxon>
        <taxon>Streptophyta</taxon>
        <taxon>Embryophyta</taxon>
        <taxon>Tracheophyta</taxon>
        <taxon>Spermatophyta</taxon>
        <taxon>Magnoliopsida</taxon>
        <taxon>Liliopsida</taxon>
        <taxon>Poales</taxon>
        <taxon>Poaceae</taxon>
        <taxon>PACMAD clade</taxon>
        <taxon>Panicoideae</taxon>
        <taxon>Panicodae</taxon>
        <taxon>Paniceae</taxon>
        <taxon>Panicinae</taxon>
        <taxon>Panicum</taxon>
        <taxon>Panicum sect. Panicum</taxon>
    </lineage>
</organism>
<dbReference type="AlphaFoldDB" id="A0A3L6PTA0"/>
<protein>
    <recommendedName>
        <fullName evidence="2">F-box domain-containing protein</fullName>
    </recommendedName>
</protein>
<dbReference type="FunFam" id="1.20.1280.50:FF:000037">
    <property type="entry name" value="F-box protein SKIP19"/>
    <property type="match status" value="1"/>
</dbReference>
<dbReference type="PANTHER" id="PTHR38926">
    <property type="entry name" value="F-BOX DOMAIN CONTAINING PROTEIN, EXPRESSED"/>
    <property type="match status" value="1"/>
</dbReference>
<feature type="domain" description="F-box" evidence="2">
    <location>
        <begin position="103"/>
        <end position="148"/>
    </location>
</feature>
<dbReference type="Proteomes" id="UP000275267">
    <property type="component" value="Unassembled WGS sequence"/>
</dbReference>
<dbReference type="STRING" id="4540.A0A3L6PTA0"/>
<dbReference type="Gene3D" id="1.20.1280.50">
    <property type="match status" value="1"/>
</dbReference>
<dbReference type="PANTHER" id="PTHR38926:SF71">
    <property type="entry name" value="OS08G0194350 PROTEIN"/>
    <property type="match status" value="1"/>
</dbReference>
<feature type="region of interest" description="Disordered" evidence="1">
    <location>
        <begin position="1"/>
        <end position="54"/>
    </location>
</feature>
<comment type="caution">
    <text evidence="3">The sequence shown here is derived from an EMBL/GenBank/DDBJ whole genome shotgun (WGS) entry which is preliminary data.</text>
</comment>
<dbReference type="OrthoDB" id="668127at2759"/>
<dbReference type="InterPro" id="IPR001810">
    <property type="entry name" value="F-box_dom"/>
</dbReference>